<gene>
    <name evidence="1" type="ORF">TEA_003089</name>
</gene>
<proteinExistence type="predicted"/>
<sequence length="160" mass="18230">MSRQEDNPMMGVNNDIITIKADDGSDTVTFMFESPSFCESCANLPLLGSELETFPTSRNPAIQVEHSWRNSHIGIGAMNPLTTNSAYQYRKKLQFDHTEMIFLQCLHSKKFFLIKSRELQALVGVLRIKIQDGVMTGLRVQQRAKNLALESHFRVYCSRT</sequence>
<organism evidence="1 2">
    <name type="scientific">Camellia sinensis var. sinensis</name>
    <name type="common">China tea</name>
    <dbReference type="NCBI Taxonomy" id="542762"/>
    <lineage>
        <taxon>Eukaryota</taxon>
        <taxon>Viridiplantae</taxon>
        <taxon>Streptophyta</taxon>
        <taxon>Embryophyta</taxon>
        <taxon>Tracheophyta</taxon>
        <taxon>Spermatophyta</taxon>
        <taxon>Magnoliopsida</taxon>
        <taxon>eudicotyledons</taxon>
        <taxon>Gunneridae</taxon>
        <taxon>Pentapetalae</taxon>
        <taxon>asterids</taxon>
        <taxon>Ericales</taxon>
        <taxon>Theaceae</taxon>
        <taxon>Camellia</taxon>
    </lineage>
</organism>
<name>A0A4S4EY70_CAMSN</name>
<reference evidence="1 2" key="1">
    <citation type="journal article" date="2018" name="Proc. Natl. Acad. Sci. U.S.A.">
        <title>Draft genome sequence of Camellia sinensis var. sinensis provides insights into the evolution of the tea genome and tea quality.</title>
        <authorList>
            <person name="Wei C."/>
            <person name="Yang H."/>
            <person name="Wang S."/>
            <person name="Zhao J."/>
            <person name="Liu C."/>
            <person name="Gao L."/>
            <person name="Xia E."/>
            <person name="Lu Y."/>
            <person name="Tai Y."/>
            <person name="She G."/>
            <person name="Sun J."/>
            <person name="Cao H."/>
            <person name="Tong W."/>
            <person name="Gao Q."/>
            <person name="Li Y."/>
            <person name="Deng W."/>
            <person name="Jiang X."/>
            <person name="Wang W."/>
            <person name="Chen Q."/>
            <person name="Zhang S."/>
            <person name="Li H."/>
            <person name="Wu J."/>
            <person name="Wang P."/>
            <person name="Li P."/>
            <person name="Shi C."/>
            <person name="Zheng F."/>
            <person name="Jian J."/>
            <person name="Huang B."/>
            <person name="Shan D."/>
            <person name="Shi M."/>
            <person name="Fang C."/>
            <person name="Yue Y."/>
            <person name="Li F."/>
            <person name="Li D."/>
            <person name="Wei S."/>
            <person name="Han B."/>
            <person name="Jiang C."/>
            <person name="Yin Y."/>
            <person name="Xia T."/>
            <person name="Zhang Z."/>
            <person name="Bennetzen J.L."/>
            <person name="Zhao S."/>
            <person name="Wan X."/>
        </authorList>
    </citation>
    <scope>NUCLEOTIDE SEQUENCE [LARGE SCALE GENOMIC DNA]</scope>
    <source>
        <strain evidence="2">cv. Shuchazao</strain>
        <tissue evidence="1">Leaf</tissue>
    </source>
</reference>
<accession>A0A4S4EY70</accession>
<protein>
    <submittedName>
        <fullName evidence="1">Uncharacterized protein</fullName>
    </submittedName>
</protein>
<dbReference type="STRING" id="542762.A0A4S4EY70"/>
<dbReference type="AlphaFoldDB" id="A0A4S4EY70"/>
<keyword evidence="2" id="KW-1185">Reference proteome</keyword>
<evidence type="ECO:0000313" key="2">
    <source>
        <dbReference type="Proteomes" id="UP000306102"/>
    </source>
</evidence>
<dbReference type="Proteomes" id="UP000306102">
    <property type="component" value="Unassembled WGS sequence"/>
</dbReference>
<evidence type="ECO:0000313" key="1">
    <source>
        <dbReference type="EMBL" id="THG22008.1"/>
    </source>
</evidence>
<dbReference type="EMBL" id="SDRB02001035">
    <property type="protein sequence ID" value="THG22008.1"/>
    <property type="molecule type" value="Genomic_DNA"/>
</dbReference>
<comment type="caution">
    <text evidence="1">The sequence shown here is derived from an EMBL/GenBank/DDBJ whole genome shotgun (WGS) entry which is preliminary data.</text>
</comment>